<dbReference type="PANTHER" id="PTHR10083">
    <property type="entry name" value="KUNITZ-TYPE PROTEASE INHIBITOR-RELATED"/>
    <property type="match status" value="1"/>
</dbReference>
<dbReference type="PRINTS" id="PR00759">
    <property type="entry name" value="BASICPTASE"/>
</dbReference>
<protein>
    <recommendedName>
        <fullName evidence="7">BPTI/Kunitz inhibitor domain-containing protein</fullName>
    </recommendedName>
</protein>
<evidence type="ECO:0000313" key="8">
    <source>
        <dbReference type="EnsemblMetazoa" id="BGLB008002-PB"/>
    </source>
</evidence>
<dbReference type="SUPFAM" id="SSF57362">
    <property type="entry name" value="BPTI-like"/>
    <property type="match status" value="1"/>
</dbReference>
<dbReference type="CDD" id="cd00109">
    <property type="entry name" value="Kunitz-type"/>
    <property type="match status" value="1"/>
</dbReference>
<dbReference type="GO" id="GO:0005615">
    <property type="term" value="C:extracellular space"/>
    <property type="evidence" value="ECO:0007669"/>
    <property type="project" value="TreeGrafter"/>
</dbReference>
<dbReference type="InterPro" id="IPR020901">
    <property type="entry name" value="Prtase_inh_Kunz-CS"/>
</dbReference>
<dbReference type="Pfam" id="PF00014">
    <property type="entry name" value="Kunitz_BPTI"/>
    <property type="match status" value="1"/>
</dbReference>
<dbReference type="AlphaFoldDB" id="A0A2C9JTV1"/>
<dbReference type="PANTHER" id="PTHR10083:SF381">
    <property type="entry name" value="BPTI_KUNITZ INHIBITOR DOMAIN-CONTAINING PROTEIN"/>
    <property type="match status" value="1"/>
</dbReference>
<reference evidence="8" key="1">
    <citation type="submission" date="2020-05" db="UniProtKB">
        <authorList>
            <consortium name="EnsemblMetazoa"/>
        </authorList>
    </citation>
    <scope>IDENTIFICATION</scope>
    <source>
        <strain evidence="8">BB02</strain>
    </source>
</reference>
<gene>
    <name evidence="8" type="primary">106068071</name>
</gene>
<keyword evidence="3" id="KW-0646">Protease inhibitor</keyword>
<evidence type="ECO:0000256" key="3">
    <source>
        <dbReference type="ARBA" id="ARBA00022690"/>
    </source>
</evidence>
<dbReference type="OrthoDB" id="6048980at2759"/>
<evidence type="ECO:0000259" key="7">
    <source>
        <dbReference type="PROSITE" id="PS50279"/>
    </source>
</evidence>
<dbReference type="InterPro" id="IPR036880">
    <property type="entry name" value="Kunitz_BPTI_sf"/>
</dbReference>
<organism evidence="8 9">
    <name type="scientific">Biomphalaria glabrata</name>
    <name type="common">Bloodfluke planorb</name>
    <name type="synonym">Freshwater snail</name>
    <dbReference type="NCBI Taxonomy" id="6526"/>
    <lineage>
        <taxon>Eukaryota</taxon>
        <taxon>Metazoa</taxon>
        <taxon>Spiralia</taxon>
        <taxon>Lophotrochozoa</taxon>
        <taxon>Mollusca</taxon>
        <taxon>Gastropoda</taxon>
        <taxon>Heterobranchia</taxon>
        <taxon>Euthyneura</taxon>
        <taxon>Panpulmonata</taxon>
        <taxon>Hygrophila</taxon>
        <taxon>Lymnaeoidea</taxon>
        <taxon>Planorbidae</taxon>
        <taxon>Biomphalaria</taxon>
    </lineage>
</organism>
<name>A0A2C9JTV1_BIOGL</name>
<dbReference type="InterPro" id="IPR002223">
    <property type="entry name" value="Kunitz_BPTI"/>
</dbReference>
<dbReference type="RefSeq" id="XP_013082812.2">
    <property type="nucleotide sequence ID" value="XM_013227358.2"/>
</dbReference>
<dbReference type="PROSITE" id="PS50279">
    <property type="entry name" value="BPTI_KUNITZ_2"/>
    <property type="match status" value="1"/>
</dbReference>
<feature type="chain" id="PRO_5012654808" description="BPTI/Kunitz inhibitor domain-containing protein" evidence="6">
    <location>
        <begin position="23"/>
        <end position="86"/>
    </location>
</feature>
<evidence type="ECO:0000256" key="6">
    <source>
        <dbReference type="SAM" id="SignalP"/>
    </source>
</evidence>
<dbReference type="KEGG" id="bgt:106068071"/>
<dbReference type="STRING" id="6526.A0A2C9JTV1"/>
<dbReference type="EnsemblMetazoa" id="BGLB008002-RB">
    <property type="protein sequence ID" value="BGLB008002-PB"/>
    <property type="gene ID" value="BGLB008002"/>
</dbReference>
<evidence type="ECO:0000256" key="1">
    <source>
        <dbReference type="ARBA" id="ARBA00004613"/>
    </source>
</evidence>
<dbReference type="SMART" id="SM00131">
    <property type="entry name" value="KU"/>
    <property type="match status" value="1"/>
</dbReference>
<evidence type="ECO:0000256" key="2">
    <source>
        <dbReference type="ARBA" id="ARBA00022525"/>
    </source>
</evidence>
<dbReference type="FunFam" id="4.10.410.10:FF:000020">
    <property type="entry name" value="Collagen, type VI, alpha 3"/>
    <property type="match status" value="1"/>
</dbReference>
<dbReference type="Proteomes" id="UP000076420">
    <property type="component" value="Unassembled WGS sequence"/>
</dbReference>
<accession>A0A2C9JTV1</accession>
<keyword evidence="6" id="KW-0732">Signal</keyword>
<keyword evidence="4" id="KW-0722">Serine protease inhibitor</keyword>
<proteinExistence type="predicted"/>
<feature type="domain" description="BPTI/Kunitz inhibitor" evidence="7">
    <location>
        <begin position="27"/>
        <end position="77"/>
    </location>
</feature>
<dbReference type="PROSITE" id="PS00280">
    <property type="entry name" value="BPTI_KUNITZ_1"/>
    <property type="match status" value="1"/>
</dbReference>
<sequence>MMTKITLLCLFGMLCIQLSTQSTNPTCDLAQDAGPCRGNLRRYYFNNVTGFCEVFYYGGCEGNANNFELSEDCTALCGGTTPPARK</sequence>
<dbReference type="InterPro" id="IPR050098">
    <property type="entry name" value="TFPI/VKTCI-like"/>
</dbReference>
<dbReference type="Gene3D" id="4.10.410.10">
    <property type="entry name" value="Pancreatic trypsin inhibitor Kunitz domain"/>
    <property type="match status" value="1"/>
</dbReference>
<dbReference type="VEuPathDB" id="VectorBase:BGLB008002"/>
<comment type="subcellular location">
    <subcellularLocation>
        <location evidence="1">Secreted</location>
    </subcellularLocation>
</comment>
<keyword evidence="5" id="KW-1015">Disulfide bond</keyword>
<evidence type="ECO:0000256" key="5">
    <source>
        <dbReference type="ARBA" id="ARBA00023157"/>
    </source>
</evidence>
<dbReference type="GO" id="GO:0004867">
    <property type="term" value="F:serine-type endopeptidase inhibitor activity"/>
    <property type="evidence" value="ECO:0007669"/>
    <property type="project" value="UniProtKB-KW"/>
</dbReference>
<evidence type="ECO:0000256" key="4">
    <source>
        <dbReference type="ARBA" id="ARBA00022900"/>
    </source>
</evidence>
<dbReference type="VEuPathDB" id="VectorBase:BGLAX_049957"/>
<feature type="signal peptide" evidence="6">
    <location>
        <begin position="1"/>
        <end position="22"/>
    </location>
</feature>
<keyword evidence="2" id="KW-0964">Secreted</keyword>
<evidence type="ECO:0000313" key="9">
    <source>
        <dbReference type="Proteomes" id="UP000076420"/>
    </source>
</evidence>